<evidence type="ECO:0000313" key="7">
    <source>
        <dbReference type="Proteomes" id="UP000078348"/>
    </source>
</evidence>
<keyword evidence="2" id="KW-0479">Metal-binding</keyword>
<dbReference type="PANTHER" id="PTHR43726:SF1">
    <property type="entry name" value="BIOTIN SYNTHASE"/>
    <property type="match status" value="1"/>
</dbReference>
<comment type="caution">
    <text evidence="6">The sequence shown here is derived from an EMBL/GenBank/DDBJ whole genome shotgun (WGS) entry which is preliminary data.</text>
</comment>
<dbReference type="STRING" id="478820.A0A196SDK0"/>
<evidence type="ECO:0000313" key="6">
    <source>
        <dbReference type="EMBL" id="OAO14386.1"/>
    </source>
</evidence>
<organism evidence="6 7">
    <name type="scientific">Blastocystis sp. subtype 1 (strain ATCC 50177 / NandII)</name>
    <dbReference type="NCBI Taxonomy" id="478820"/>
    <lineage>
        <taxon>Eukaryota</taxon>
        <taxon>Sar</taxon>
        <taxon>Stramenopiles</taxon>
        <taxon>Bigyra</taxon>
        <taxon>Opalozoa</taxon>
        <taxon>Opalinata</taxon>
        <taxon>Blastocystidae</taxon>
        <taxon>Blastocystis</taxon>
    </lineage>
</organism>
<dbReference type="Pfam" id="PF04055">
    <property type="entry name" value="Radical_SAM"/>
    <property type="match status" value="1"/>
</dbReference>
<keyword evidence="3" id="KW-0408">Iron</keyword>
<gene>
    <name evidence="6" type="ORF">AV274_3918</name>
</gene>
<dbReference type="InterPro" id="IPR058240">
    <property type="entry name" value="rSAM_sf"/>
</dbReference>
<evidence type="ECO:0000259" key="5">
    <source>
        <dbReference type="PROSITE" id="PS51918"/>
    </source>
</evidence>
<dbReference type="GO" id="GO:0051536">
    <property type="term" value="F:iron-sulfur cluster binding"/>
    <property type="evidence" value="ECO:0007669"/>
    <property type="project" value="UniProtKB-KW"/>
</dbReference>
<dbReference type="Gene3D" id="3.20.20.70">
    <property type="entry name" value="Aldolase class I"/>
    <property type="match status" value="1"/>
</dbReference>
<evidence type="ECO:0000256" key="4">
    <source>
        <dbReference type="ARBA" id="ARBA00023014"/>
    </source>
</evidence>
<dbReference type="Proteomes" id="UP000078348">
    <property type="component" value="Unassembled WGS sequence"/>
</dbReference>
<keyword evidence="4" id="KW-0411">Iron-sulfur</keyword>
<dbReference type="GO" id="GO:0016740">
    <property type="term" value="F:transferase activity"/>
    <property type="evidence" value="ECO:0007669"/>
    <property type="project" value="TreeGrafter"/>
</dbReference>
<dbReference type="SMART" id="SM00729">
    <property type="entry name" value="Elp3"/>
    <property type="match status" value="1"/>
</dbReference>
<dbReference type="AlphaFoldDB" id="A0A196SDK0"/>
<name>A0A196SDK0_BLAHN</name>
<dbReference type="PROSITE" id="PS51918">
    <property type="entry name" value="RADICAL_SAM"/>
    <property type="match status" value="1"/>
</dbReference>
<dbReference type="InterPro" id="IPR034422">
    <property type="entry name" value="HydE/PylB-like"/>
</dbReference>
<proteinExistence type="predicted"/>
<feature type="domain" description="Radical SAM core" evidence="5">
    <location>
        <begin position="83"/>
        <end position="318"/>
    </location>
</feature>
<evidence type="ECO:0000256" key="2">
    <source>
        <dbReference type="ARBA" id="ARBA00022723"/>
    </source>
</evidence>
<sequence length="420" mass="47920">MLSHFGRIGLLGQRCLSTAAARIPWSEEAVKPLSSFVGKKLGRGSSLELTKQQLVDLLTSEDASLVQAYILQANSVTESIFSNAVSIHGFMDLHNMCERNCQHCYMRRSNKDVKRFMCFPTHVYDNMEWLYNNGIATIVISSGEFNNEGRTEFIEGIIENTIAKSTEIDRGFRVQKGDYSGGNPIQIGLQMGEIPMNSCRRYFAKGASLAYLRMEASDRLLYKDIFIREKGYDERVATIQKMMKQGYEVYSGTLVGLPFQTPENLAEDILFLKDVGVDGVDLDVYMPTKNTPIYPFWREETHNDYFGYLEKSFQQLKRMTALSRLVLRDVNITASEHQLLLHANGLQEMLNAGANVVKMYSGPLWTRMFNLYFDEMQPPFPEEEVLKHNLDYIRSAGKVPVLNRAICHSPSFIRRFNPSL</sequence>
<dbReference type="SFLD" id="SFLDG01060">
    <property type="entry name" value="BATS_domain_containing"/>
    <property type="match status" value="1"/>
</dbReference>
<dbReference type="OrthoDB" id="188276at2759"/>
<dbReference type="SFLD" id="SFLDG01280">
    <property type="entry name" value="HydE/PylB-like"/>
    <property type="match status" value="1"/>
</dbReference>
<dbReference type="SUPFAM" id="SSF102114">
    <property type="entry name" value="Radical SAM enzymes"/>
    <property type="match status" value="1"/>
</dbReference>
<dbReference type="GO" id="GO:0046872">
    <property type="term" value="F:metal ion binding"/>
    <property type="evidence" value="ECO:0007669"/>
    <property type="project" value="UniProtKB-KW"/>
</dbReference>
<dbReference type="InterPro" id="IPR007197">
    <property type="entry name" value="rSAM"/>
</dbReference>
<dbReference type="EMBL" id="LXWW01000253">
    <property type="protein sequence ID" value="OAO14386.1"/>
    <property type="molecule type" value="Genomic_DNA"/>
</dbReference>
<dbReference type="InterPro" id="IPR006638">
    <property type="entry name" value="Elp3/MiaA/NifB-like_rSAM"/>
</dbReference>
<reference evidence="6 7" key="1">
    <citation type="submission" date="2016-05" db="EMBL/GenBank/DDBJ databases">
        <title>Nuclear genome of Blastocystis sp. subtype 1 NandII.</title>
        <authorList>
            <person name="Gentekaki E."/>
            <person name="Curtis B."/>
            <person name="Stairs C."/>
            <person name="Eme L."/>
            <person name="Herman E."/>
            <person name="Klimes V."/>
            <person name="Arias M.C."/>
            <person name="Elias M."/>
            <person name="Hilliou F."/>
            <person name="Klute M."/>
            <person name="Malik S.-B."/>
            <person name="Pightling A."/>
            <person name="Rachubinski R."/>
            <person name="Salas D."/>
            <person name="Schlacht A."/>
            <person name="Suga H."/>
            <person name="Archibald J."/>
            <person name="Ball S.G."/>
            <person name="Clark G."/>
            <person name="Dacks J."/>
            <person name="Van Der Giezen M."/>
            <person name="Tsaousis A."/>
            <person name="Roger A."/>
        </authorList>
    </citation>
    <scope>NUCLEOTIDE SEQUENCE [LARGE SCALE GENOMIC DNA]</scope>
    <source>
        <strain evidence="7">ATCC 50177 / NandII</strain>
    </source>
</reference>
<keyword evidence="7" id="KW-1185">Reference proteome</keyword>
<evidence type="ECO:0000256" key="3">
    <source>
        <dbReference type="ARBA" id="ARBA00023004"/>
    </source>
</evidence>
<keyword evidence="1" id="KW-0949">S-adenosyl-L-methionine</keyword>
<evidence type="ECO:0000256" key="1">
    <source>
        <dbReference type="ARBA" id="ARBA00022691"/>
    </source>
</evidence>
<accession>A0A196SDK0</accession>
<protein>
    <submittedName>
        <fullName evidence="6">Iron hydrogenase assembly protein, HydE</fullName>
    </submittedName>
</protein>
<dbReference type="PANTHER" id="PTHR43726">
    <property type="entry name" value="3-METHYLORNITHINE SYNTHASE"/>
    <property type="match status" value="1"/>
</dbReference>
<dbReference type="SFLD" id="SFLDS00029">
    <property type="entry name" value="Radical_SAM"/>
    <property type="match status" value="1"/>
</dbReference>
<dbReference type="CDD" id="cd01335">
    <property type="entry name" value="Radical_SAM"/>
    <property type="match status" value="1"/>
</dbReference>
<dbReference type="InterPro" id="IPR013785">
    <property type="entry name" value="Aldolase_TIM"/>
</dbReference>